<organism evidence="2 3">
    <name type="scientific">Panagrellus redivivus</name>
    <name type="common">Microworm</name>
    <dbReference type="NCBI Taxonomy" id="6233"/>
    <lineage>
        <taxon>Eukaryota</taxon>
        <taxon>Metazoa</taxon>
        <taxon>Ecdysozoa</taxon>
        <taxon>Nematoda</taxon>
        <taxon>Chromadorea</taxon>
        <taxon>Rhabditida</taxon>
        <taxon>Tylenchina</taxon>
        <taxon>Panagrolaimomorpha</taxon>
        <taxon>Panagrolaimoidea</taxon>
        <taxon>Panagrolaimidae</taxon>
        <taxon>Panagrellus</taxon>
    </lineage>
</organism>
<dbReference type="GO" id="GO:0008344">
    <property type="term" value="P:adult locomotory behavior"/>
    <property type="evidence" value="ECO:0007669"/>
    <property type="project" value="TreeGrafter"/>
</dbReference>
<protein>
    <submittedName>
        <fullName evidence="3">BTB domain-containing protein</fullName>
    </submittedName>
</protein>
<dbReference type="Gene3D" id="3.30.710.10">
    <property type="entry name" value="Potassium Channel Kv1.1, Chain A"/>
    <property type="match status" value="1"/>
</dbReference>
<evidence type="ECO:0000313" key="3">
    <source>
        <dbReference type="WBParaSite" id="Pan_g8419.t1"/>
    </source>
</evidence>
<dbReference type="Gene3D" id="1.25.40.420">
    <property type="match status" value="1"/>
</dbReference>
<evidence type="ECO:0000259" key="1">
    <source>
        <dbReference type="PROSITE" id="PS50097"/>
    </source>
</evidence>
<name>A0A7E4W7Y2_PANRE</name>
<sequence>MRDGERVFNHSDYKCFGPQVLDFEERAVRDRYLSSTTSDVTLIVQEVALPAHRCILSKRSDYFNAMFSRSFIEANSDKVILKETNLKTFKLVLRYIYTGSMHHFYRYSVSLKELFESFLCARFYLFDSAASAIVRYIKKESVYKNSFLLLSNALVYDVDELTTMATELVKMIDMDSLILDVFKDLSPLAVDYLLNNDLKATVSNIYEALVYWLQCNPSYFSTFGQWFEQLSPMAVEHFLKLRLITPESKIFEVLVRWMRHNPKYSSAFTQLLEHIELHLLDKVQLDTLFEPTQLIDRKFFNNLLCQQQKRAKVVQKVVNQNVINGIDDLRIVRGNVIRFNNSNTRKVTESKGVIIIDLKKSFSLNCLKLKLMSDVCYTVSVSKDMHDWKRVINRSKYQRYGSQVLYFKKRAVRFIRIQSVSEFLQIDADLEALYSTDTFESDPAITPTLSVAS</sequence>
<keyword evidence="2" id="KW-1185">Reference proteome</keyword>
<accession>A0A7E4W7Y2</accession>
<dbReference type="GO" id="GO:0048512">
    <property type="term" value="P:circadian behavior"/>
    <property type="evidence" value="ECO:0007669"/>
    <property type="project" value="TreeGrafter"/>
</dbReference>
<dbReference type="SUPFAM" id="SSF49785">
    <property type="entry name" value="Galactose-binding domain-like"/>
    <property type="match status" value="1"/>
</dbReference>
<dbReference type="GO" id="GO:0050804">
    <property type="term" value="P:modulation of chemical synaptic transmission"/>
    <property type="evidence" value="ECO:0007669"/>
    <property type="project" value="TreeGrafter"/>
</dbReference>
<reference evidence="3" key="2">
    <citation type="submission" date="2020-10" db="UniProtKB">
        <authorList>
            <consortium name="WormBaseParasite"/>
        </authorList>
    </citation>
    <scope>IDENTIFICATION</scope>
</reference>
<dbReference type="InterPro" id="IPR000210">
    <property type="entry name" value="BTB/POZ_dom"/>
</dbReference>
<dbReference type="PROSITE" id="PS50097">
    <property type="entry name" value="BTB"/>
    <property type="match status" value="1"/>
</dbReference>
<dbReference type="Pfam" id="PF00651">
    <property type="entry name" value="BTB"/>
    <property type="match status" value="1"/>
</dbReference>
<dbReference type="SMART" id="SM00225">
    <property type="entry name" value="BTB"/>
    <property type="match status" value="1"/>
</dbReference>
<dbReference type="Pfam" id="PF07707">
    <property type="entry name" value="BACK"/>
    <property type="match status" value="1"/>
</dbReference>
<dbReference type="PANTHER" id="PTHR46306:SF1">
    <property type="entry name" value="BTB_POZ DOMAIN-CONTAINING PROTEIN 9"/>
    <property type="match status" value="1"/>
</dbReference>
<dbReference type="WBParaSite" id="Pan_g8419.t1">
    <property type="protein sequence ID" value="Pan_g8419.t1"/>
    <property type="gene ID" value="Pan_g8419"/>
</dbReference>
<dbReference type="InterPro" id="IPR052407">
    <property type="entry name" value="BTB_POZ_domain_cont_9"/>
</dbReference>
<reference evidence="2" key="1">
    <citation type="journal article" date="2013" name="Genetics">
        <title>The draft genome and transcriptome of Panagrellus redivivus are shaped by the harsh demands of a free-living lifestyle.</title>
        <authorList>
            <person name="Srinivasan J."/>
            <person name="Dillman A.R."/>
            <person name="Macchietto M.G."/>
            <person name="Heikkinen L."/>
            <person name="Lakso M."/>
            <person name="Fracchia K.M."/>
            <person name="Antoshechkin I."/>
            <person name="Mortazavi A."/>
            <person name="Wong G."/>
            <person name="Sternberg P.W."/>
        </authorList>
    </citation>
    <scope>NUCLEOTIDE SEQUENCE [LARGE SCALE GENOMIC DNA]</scope>
    <source>
        <strain evidence="2">MT8872</strain>
    </source>
</reference>
<dbReference type="InterPro" id="IPR008979">
    <property type="entry name" value="Galactose-bd-like_sf"/>
</dbReference>
<dbReference type="InterPro" id="IPR011705">
    <property type="entry name" value="BACK"/>
</dbReference>
<proteinExistence type="predicted"/>
<feature type="domain" description="BTB" evidence="1">
    <location>
        <begin position="38"/>
        <end position="101"/>
    </location>
</feature>
<dbReference type="AlphaFoldDB" id="A0A7E4W7Y2"/>
<dbReference type="PANTHER" id="PTHR46306">
    <property type="entry name" value="BTB/POZ DOMAIN-CONTAINING PROTEIN 9"/>
    <property type="match status" value="1"/>
</dbReference>
<dbReference type="GO" id="GO:0005737">
    <property type="term" value="C:cytoplasm"/>
    <property type="evidence" value="ECO:0007669"/>
    <property type="project" value="TreeGrafter"/>
</dbReference>
<dbReference type="SUPFAM" id="SSF54695">
    <property type="entry name" value="POZ domain"/>
    <property type="match status" value="1"/>
</dbReference>
<evidence type="ECO:0000313" key="2">
    <source>
        <dbReference type="Proteomes" id="UP000492821"/>
    </source>
</evidence>
<dbReference type="InterPro" id="IPR011333">
    <property type="entry name" value="SKP1/BTB/POZ_sf"/>
</dbReference>
<dbReference type="Proteomes" id="UP000492821">
    <property type="component" value="Unassembled WGS sequence"/>
</dbReference>